<dbReference type="RefSeq" id="WP_227017034.1">
    <property type="nucleotide sequence ID" value="NZ_JAGSND010000002.1"/>
</dbReference>
<evidence type="ECO:0008006" key="3">
    <source>
        <dbReference type="Google" id="ProtNLM"/>
    </source>
</evidence>
<reference evidence="1" key="1">
    <citation type="submission" date="2021-04" db="EMBL/GenBank/DDBJ databases">
        <title>Sinoanaerobacter chloroacetimidivorans sp. nov., an obligate anaerobic bacterium isolated from anaerobic sludge.</title>
        <authorList>
            <person name="Bao Y."/>
        </authorList>
    </citation>
    <scope>NUCLEOTIDE SEQUENCE</scope>
    <source>
        <strain evidence="1">BAD-6</strain>
    </source>
</reference>
<keyword evidence="2" id="KW-1185">Reference proteome</keyword>
<proteinExistence type="predicted"/>
<protein>
    <recommendedName>
        <fullName evidence="3">Lipoprotein</fullName>
    </recommendedName>
</protein>
<evidence type="ECO:0000313" key="1">
    <source>
        <dbReference type="EMBL" id="MBR0596901.1"/>
    </source>
</evidence>
<dbReference type="PROSITE" id="PS51257">
    <property type="entry name" value="PROKAR_LIPOPROTEIN"/>
    <property type="match status" value="1"/>
</dbReference>
<gene>
    <name evidence="1" type="ORF">KCX82_03335</name>
</gene>
<sequence>MKKRILLFLIIALVFTGCVKQKDDVSVNEKQLQEFQNLIAQTDEPFKVKDYLDHEIQNAGLKTADALVLEYLNYMESLMYNGFPGYEKQMQSLKDYFDYDTWTIDESSIQDSDTMKVYQTFKNAGFKFIHVEGFITAIIDYHFLEAYTEMVSPEISDYSKFMILDSEEPWAIDAGIIIPLTDLADRIAMAEQYIHTYPESILKDKVIRQYNFYLRAFLGGLDNTPLVLYDTNKVDPGFVEAFDYFIATYPDLDTAVTVKTFRAELESKHFKAPYTYNESDKRMAFMKHVDELVSEMTNKF</sequence>
<dbReference type="AlphaFoldDB" id="A0A8J7VYA2"/>
<accession>A0A8J7VYA2</accession>
<organism evidence="1 2">
    <name type="scientific">Sinanaerobacter chloroacetimidivorans</name>
    <dbReference type="NCBI Taxonomy" id="2818044"/>
    <lineage>
        <taxon>Bacteria</taxon>
        <taxon>Bacillati</taxon>
        <taxon>Bacillota</taxon>
        <taxon>Clostridia</taxon>
        <taxon>Peptostreptococcales</taxon>
        <taxon>Anaerovoracaceae</taxon>
        <taxon>Sinanaerobacter</taxon>
    </lineage>
</organism>
<comment type="caution">
    <text evidence="1">The sequence shown here is derived from an EMBL/GenBank/DDBJ whole genome shotgun (WGS) entry which is preliminary data.</text>
</comment>
<dbReference type="Proteomes" id="UP000675664">
    <property type="component" value="Unassembled WGS sequence"/>
</dbReference>
<name>A0A8J7VYA2_9FIRM</name>
<evidence type="ECO:0000313" key="2">
    <source>
        <dbReference type="Proteomes" id="UP000675664"/>
    </source>
</evidence>
<dbReference type="EMBL" id="JAGSND010000002">
    <property type="protein sequence ID" value="MBR0596901.1"/>
    <property type="molecule type" value="Genomic_DNA"/>
</dbReference>
<reference evidence="1" key="2">
    <citation type="submission" date="2021-04" db="EMBL/GenBank/DDBJ databases">
        <authorList>
            <person name="Liu J."/>
        </authorList>
    </citation>
    <scope>NUCLEOTIDE SEQUENCE</scope>
    <source>
        <strain evidence="1">BAD-6</strain>
    </source>
</reference>